<proteinExistence type="predicted"/>
<comment type="caution">
    <text evidence="1">The sequence shown here is derived from an EMBL/GenBank/DDBJ whole genome shotgun (WGS) entry which is preliminary data.</text>
</comment>
<dbReference type="Proteomes" id="UP000483820">
    <property type="component" value="Chromosome II"/>
</dbReference>
<dbReference type="CTD" id="78774230"/>
<evidence type="ECO:0000313" key="2">
    <source>
        <dbReference type="Proteomes" id="UP000483820"/>
    </source>
</evidence>
<evidence type="ECO:0000313" key="1">
    <source>
        <dbReference type="EMBL" id="KAF1766790.1"/>
    </source>
</evidence>
<name>A0A6A5HFR1_CAERE</name>
<accession>A0A6A5HFR1</accession>
<sequence length="215" mass="24372">MMRRILIFRGMRNTKNSTRIEKESRILEGSGGCYNTRVSEAFIFILQRNTLKIIDTRIFITSLNILISSLLFIHRRQCTIHQIRRQQLTHIPCFNEVERVFGGVISSVIQCFLRSLDSNRTLLSYTSRQFDGVLEKTLSVITDSGDETVTMSFIRTEVASGKSDFAGPTVVSNDFLDSVEGSDVSGETNVDFLEKKLLIFEKFISALTLIEKLAS</sequence>
<dbReference type="EMBL" id="WUAV01000002">
    <property type="protein sequence ID" value="KAF1766790.1"/>
    <property type="molecule type" value="Genomic_DNA"/>
</dbReference>
<dbReference type="RefSeq" id="XP_053589970.1">
    <property type="nucleotide sequence ID" value="XM_053725776.1"/>
</dbReference>
<dbReference type="AlphaFoldDB" id="A0A6A5HFR1"/>
<dbReference type="GeneID" id="78774230"/>
<reference evidence="1 2" key="1">
    <citation type="submission" date="2019-12" db="EMBL/GenBank/DDBJ databases">
        <title>Chromosome-level assembly of the Caenorhabditis remanei genome.</title>
        <authorList>
            <person name="Teterina A.A."/>
            <person name="Willis J.H."/>
            <person name="Phillips P.C."/>
        </authorList>
    </citation>
    <scope>NUCLEOTIDE SEQUENCE [LARGE SCALE GENOMIC DNA]</scope>
    <source>
        <strain evidence="1 2">PX506</strain>
        <tissue evidence="1">Whole organism</tissue>
    </source>
</reference>
<dbReference type="KEGG" id="crq:GCK72_006748"/>
<protein>
    <submittedName>
        <fullName evidence="1">Uncharacterized protein</fullName>
    </submittedName>
</protein>
<gene>
    <name evidence="1" type="ORF">GCK72_006748</name>
</gene>
<organism evidence="1 2">
    <name type="scientific">Caenorhabditis remanei</name>
    <name type="common">Caenorhabditis vulgaris</name>
    <dbReference type="NCBI Taxonomy" id="31234"/>
    <lineage>
        <taxon>Eukaryota</taxon>
        <taxon>Metazoa</taxon>
        <taxon>Ecdysozoa</taxon>
        <taxon>Nematoda</taxon>
        <taxon>Chromadorea</taxon>
        <taxon>Rhabditida</taxon>
        <taxon>Rhabditina</taxon>
        <taxon>Rhabditomorpha</taxon>
        <taxon>Rhabditoidea</taxon>
        <taxon>Rhabditidae</taxon>
        <taxon>Peloderinae</taxon>
        <taxon>Caenorhabditis</taxon>
    </lineage>
</organism>